<feature type="transmembrane region" description="Helical" evidence="1">
    <location>
        <begin position="36"/>
        <end position="54"/>
    </location>
</feature>
<reference evidence="3" key="1">
    <citation type="submission" date="2016-10" db="EMBL/GenBank/DDBJ databases">
        <authorList>
            <person name="de Groot N.N."/>
        </authorList>
    </citation>
    <scope>NUCLEOTIDE SEQUENCE [LARGE SCALE GENOMIC DNA]</scope>
    <source>
        <strain evidence="3">CGMCC 1.10697</strain>
    </source>
</reference>
<dbReference type="RefSeq" id="WP_091197889.1">
    <property type="nucleotide sequence ID" value="NZ_FOKC01000003.1"/>
</dbReference>
<proteinExistence type="predicted"/>
<keyword evidence="1" id="KW-0472">Membrane</keyword>
<dbReference type="EMBL" id="PJBV01000032">
    <property type="protein sequence ID" value="PKH38923.1"/>
    <property type="molecule type" value="Genomic_DNA"/>
</dbReference>
<feature type="transmembrane region" description="Helical" evidence="1">
    <location>
        <begin position="12"/>
        <end position="30"/>
    </location>
</feature>
<evidence type="ECO:0000313" key="2">
    <source>
        <dbReference type="EMBL" id="PKH38923.1"/>
    </source>
</evidence>
<keyword evidence="1" id="KW-0812">Transmembrane</keyword>
<dbReference type="Proteomes" id="UP000233565">
    <property type="component" value="Unassembled WGS sequence"/>
</dbReference>
<dbReference type="OrthoDB" id="3788916at2"/>
<organism evidence="3 4">
    <name type="scientific">Nocardioides alpinus</name>
    <dbReference type="NCBI Taxonomy" id="748909"/>
    <lineage>
        <taxon>Bacteria</taxon>
        <taxon>Bacillati</taxon>
        <taxon>Actinomycetota</taxon>
        <taxon>Actinomycetes</taxon>
        <taxon>Propionibacteriales</taxon>
        <taxon>Nocardioidaceae</taxon>
        <taxon>Nocardioides</taxon>
    </lineage>
</organism>
<evidence type="ECO:0000313" key="5">
    <source>
        <dbReference type="Proteomes" id="UP000233565"/>
    </source>
</evidence>
<reference evidence="2 5" key="2">
    <citation type="submission" date="2017-12" db="EMBL/GenBank/DDBJ databases">
        <title>Pharmacopeia of the Arctic Ocean.</title>
        <authorList>
            <person name="Collins E."/>
            <person name="Ducluzeau A.-L."/>
        </authorList>
    </citation>
    <scope>NUCLEOTIDE SEQUENCE [LARGE SCALE GENOMIC DNA]</scope>
    <source>
        <strain evidence="2 5">DSM 23325</strain>
    </source>
</reference>
<protein>
    <submittedName>
        <fullName evidence="3">Uncharacterized protein</fullName>
    </submittedName>
</protein>
<dbReference type="Proteomes" id="UP000199113">
    <property type="component" value="Unassembled WGS sequence"/>
</dbReference>
<evidence type="ECO:0000256" key="1">
    <source>
        <dbReference type="SAM" id="Phobius"/>
    </source>
</evidence>
<evidence type="ECO:0000313" key="4">
    <source>
        <dbReference type="Proteomes" id="UP000199113"/>
    </source>
</evidence>
<evidence type="ECO:0000313" key="3">
    <source>
        <dbReference type="EMBL" id="SFB10653.1"/>
    </source>
</evidence>
<keyword evidence="5" id="KW-1185">Reference proteome</keyword>
<dbReference type="EMBL" id="FOKC01000003">
    <property type="protein sequence ID" value="SFB10653.1"/>
    <property type="molecule type" value="Genomic_DNA"/>
</dbReference>
<sequence length="146" mass="16408">MWKVLTRTWRNRLLVGVVITAVSYGLAVLLRLGPQPVPFAVAMAVVLSLMWLALDLVEEEPVAWVPAMPRTSDRVDEATNDLRILTSHQQASSPSEAVRDRLVALARARDVELAETLHHELDAVRRLSPAEIDRILTRIEEARDRS</sequence>
<dbReference type="STRING" id="748909.SAMN05192575_103406"/>
<keyword evidence="1" id="KW-1133">Transmembrane helix</keyword>
<accession>A0A1I0YEN6</accession>
<name>A0A1I0YEN6_9ACTN</name>
<dbReference type="AlphaFoldDB" id="A0A1I0YEN6"/>
<gene>
    <name evidence="2" type="ORF">CXG46_14375</name>
    <name evidence="3" type="ORF">SAMN05192575_103406</name>
</gene>